<keyword evidence="1 8" id="KW-0723">Serine/threonine-protein kinase</keyword>
<dbReference type="InterPro" id="IPR050205">
    <property type="entry name" value="CDPK_Ser/Thr_kinases"/>
</dbReference>
<dbReference type="FunFam" id="3.30.200.20:FF:000042">
    <property type="entry name" value="Aurora kinase A"/>
    <property type="match status" value="1"/>
</dbReference>
<feature type="region of interest" description="Disordered" evidence="9">
    <location>
        <begin position="1"/>
        <end position="57"/>
    </location>
</feature>
<evidence type="ECO:0000256" key="4">
    <source>
        <dbReference type="ARBA" id="ARBA00022741"/>
    </source>
</evidence>
<dbReference type="InterPro" id="IPR008271">
    <property type="entry name" value="Ser/Thr_kinase_AS"/>
</dbReference>
<evidence type="ECO:0000259" key="10">
    <source>
        <dbReference type="PROSITE" id="PS50011"/>
    </source>
</evidence>
<dbReference type="PROSITE" id="PS00108">
    <property type="entry name" value="PROTEIN_KINASE_ST"/>
    <property type="match status" value="1"/>
</dbReference>
<dbReference type="Gene3D" id="1.10.510.10">
    <property type="entry name" value="Transferase(Phosphotransferase) domain 1"/>
    <property type="match status" value="2"/>
</dbReference>
<feature type="domain" description="Protein kinase" evidence="10">
    <location>
        <begin position="109"/>
        <end position="331"/>
    </location>
</feature>
<dbReference type="PROSITE" id="PS50011">
    <property type="entry name" value="PROTEIN_KINASE_DOM"/>
    <property type="match status" value="1"/>
</dbReference>
<name>A0A6V7P636_ANACO</name>
<keyword evidence="4 7" id="KW-0547">Nucleotide-binding</keyword>
<dbReference type="SMART" id="SM00220">
    <property type="entry name" value="S_TKc"/>
    <property type="match status" value="1"/>
</dbReference>
<evidence type="ECO:0000256" key="8">
    <source>
        <dbReference type="RuleBase" id="RU000304"/>
    </source>
</evidence>
<keyword evidence="3" id="KW-0677">Repeat</keyword>
<evidence type="ECO:0000256" key="2">
    <source>
        <dbReference type="ARBA" id="ARBA00022679"/>
    </source>
</evidence>
<sequence length="432" mass="47190">MESIRRKRKGTKSSCSFVGSHLSDDGGAGDLDRRSKKKCRESKPKPRSEMIGSGGRVGAATGAAAGIVMTAPPSGGSCPDTPGRGLKRKLGCIESATRIGRKKKLEHEYALGREIGQGKFGSVRICKSKATGEEFACKTLLKNGEETVHREVEIMQHLSGHPSIVTLKAAFEDSECFHLVMELCPGGRLLDQMIGEGRYSERRAAHVLMEVMLVIKYCHNMGVVHRDIKPENILLTNNGKLKLADFGLAVRVTNGQKLSGIAGSPAYVAPEVLSGGSLEAVFESIKNVELDFHSGVWDSVSELARDLISRMLTRDVSSRITASEVLRHPWILFYTECPLKAVPNTRLRVTNRTLAPRRIEWEKIRAEIDSSSSETSSQKSDEQDECGFVDALAAAISRVRISEPKRTRLCGPAIPIQQECSSNLKANLCTAF</sequence>
<feature type="binding site" evidence="7">
    <location>
        <position position="138"/>
    </location>
    <ligand>
        <name>ATP</name>
        <dbReference type="ChEBI" id="CHEBI:30616"/>
    </ligand>
</feature>
<dbReference type="InterPro" id="IPR017441">
    <property type="entry name" value="Protein_kinase_ATP_BS"/>
</dbReference>
<evidence type="ECO:0000256" key="5">
    <source>
        <dbReference type="ARBA" id="ARBA00022777"/>
    </source>
</evidence>
<dbReference type="CDD" id="cd05117">
    <property type="entry name" value="STKc_CAMK"/>
    <property type="match status" value="1"/>
</dbReference>
<reference evidence="11" key="1">
    <citation type="submission" date="2020-07" db="EMBL/GenBank/DDBJ databases">
        <authorList>
            <person name="Lin J."/>
        </authorList>
    </citation>
    <scope>NUCLEOTIDE SEQUENCE</scope>
</reference>
<dbReference type="PANTHER" id="PTHR24349">
    <property type="entry name" value="SERINE/THREONINE-PROTEIN KINASE"/>
    <property type="match status" value="1"/>
</dbReference>
<evidence type="ECO:0000256" key="1">
    <source>
        <dbReference type="ARBA" id="ARBA00022527"/>
    </source>
</evidence>
<keyword evidence="6 7" id="KW-0067">ATP-binding</keyword>
<dbReference type="GO" id="GO:0005524">
    <property type="term" value="F:ATP binding"/>
    <property type="evidence" value="ECO:0007669"/>
    <property type="project" value="UniProtKB-UniRule"/>
</dbReference>
<evidence type="ECO:0000256" key="6">
    <source>
        <dbReference type="ARBA" id="ARBA00022840"/>
    </source>
</evidence>
<evidence type="ECO:0000256" key="7">
    <source>
        <dbReference type="PROSITE-ProRule" id="PRU10141"/>
    </source>
</evidence>
<dbReference type="InterPro" id="IPR000719">
    <property type="entry name" value="Prot_kinase_dom"/>
</dbReference>
<dbReference type="AlphaFoldDB" id="A0A6V7P636"/>
<protein>
    <recommendedName>
        <fullName evidence="10">Protein kinase domain-containing protein</fullName>
    </recommendedName>
</protein>
<evidence type="ECO:0000256" key="9">
    <source>
        <dbReference type="SAM" id="MobiDB-lite"/>
    </source>
</evidence>
<keyword evidence="2" id="KW-0808">Transferase</keyword>
<feature type="compositionally biased region" description="Basic residues" evidence="9">
    <location>
        <begin position="1"/>
        <end position="11"/>
    </location>
</feature>
<evidence type="ECO:0000256" key="3">
    <source>
        <dbReference type="ARBA" id="ARBA00022737"/>
    </source>
</evidence>
<evidence type="ECO:0000313" key="11">
    <source>
        <dbReference type="EMBL" id="CAD1826303.1"/>
    </source>
</evidence>
<dbReference type="Gene3D" id="3.30.200.20">
    <property type="entry name" value="Phosphorylase Kinase, domain 1"/>
    <property type="match status" value="1"/>
</dbReference>
<dbReference type="EMBL" id="LR862145">
    <property type="protein sequence ID" value="CAD1826303.1"/>
    <property type="molecule type" value="Genomic_DNA"/>
</dbReference>
<dbReference type="PROSITE" id="PS00107">
    <property type="entry name" value="PROTEIN_KINASE_ATP"/>
    <property type="match status" value="1"/>
</dbReference>
<dbReference type="GO" id="GO:0004674">
    <property type="term" value="F:protein serine/threonine kinase activity"/>
    <property type="evidence" value="ECO:0007669"/>
    <property type="project" value="UniProtKB-KW"/>
</dbReference>
<proteinExistence type="inferred from homology"/>
<accession>A0A6V7P636</accession>
<dbReference type="Pfam" id="PF00069">
    <property type="entry name" value="Pkinase"/>
    <property type="match status" value="1"/>
</dbReference>
<organism evidence="11">
    <name type="scientific">Ananas comosus var. bracteatus</name>
    <name type="common">red pineapple</name>
    <dbReference type="NCBI Taxonomy" id="296719"/>
    <lineage>
        <taxon>Eukaryota</taxon>
        <taxon>Viridiplantae</taxon>
        <taxon>Streptophyta</taxon>
        <taxon>Embryophyta</taxon>
        <taxon>Tracheophyta</taxon>
        <taxon>Spermatophyta</taxon>
        <taxon>Magnoliopsida</taxon>
        <taxon>Liliopsida</taxon>
        <taxon>Poales</taxon>
        <taxon>Bromeliaceae</taxon>
        <taxon>Bromelioideae</taxon>
        <taxon>Ananas</taxon>
    </lineage>
</organism>
<dbReference type="InterPro" id="IPR011009">
    <property type="entry name" value="Kinase-like_dom_sf"/>
</dbReference>
<gene>
    <name evidence="11" type="ORF">CB5_LOCUS9514</name>
</gene>
<dbReference type="SUPFAM" id="SSF56112">
    <property type="entry name" value="Protein kinase-like (PK-like)"/>
    <property type="match status" value="1"/>
</dbReference>
<keyword evidence="5" id="KW-0418">Kinase</keyword>
<comment type="similarity">
    <text evidence="8">Belongs to the protein kinase superfamily.</text>
</comment>